<evidence type="ECO:0000313" key="2">
    <source>
        <dbReference type="EMBL" id="SMG09574.1"/>
    </source>
</evidence>
<dbReference type="STRING" id="1028.SAMN05661096_00232"/>
<dbReference type="AlphaFoldDB" id="A0A1X7I6W6"/>
<dbReference type="Pfam" id="PF01569">
    <property type="entry name" value="PAP2"/>
    <property type="match status" value="1"/>
</dbReference>
<organism evidence="2 3">
    <name type="scientific">Marivirga sericea</name>
    <dbReference type="NCBI Taxonomy" id="1028"/>
    <lineage>
        <taxon>Bacteria</taxon>
        <taxon>Pseudomonadati</taxon>
        <taxon>Bacteroidota</taxon>
        <taxon>Cytophagia</taxon>
        <taxon>Cytophagales</taxon>
        <taxon>Marivirgaceae</taxon>
        <taxon>Marivirga</taxon>
    </lineage>
</organism>
<dbReference type="OrthoDB" id="7793240at2"/>
<reference evidence="3" key="1">
    <citation type="submission" date="2017-04" db="EMBL/GenBank/DDBJ databases">
        <authorList>
            <person name="Varghese N."/>
            <person name="Submissions S."/>
        </authorList>
    </citation>
    <scope>NUCLEOTIDE SEQUENCE [LARGE SCALE GENOMIC DNA]</scope>
    <source>
        <strain evidence="3">DSM 4125</strain>
    </source>
</reference>
<dbReference type="PANTHER" id="PTHR34599">
    <property type="entry name" value="PEROXIDASE-RELATED"/>
    <property type="match status" value="1"/>
</dbReference>
<name>A0A1X7I6W6_9BACT</name>
<dbReference type="EMBL" id="FXAW01000001">
    <property type="protein sequence ID" value="SMG09574.1"/>
    <property type="molecule type" value="Genomic_DNA"/>
</dbReference>
<dbReference type="InterPro" id="IPR036938">
    <property type="entry name" value="PAP2/HPO_sf"/>
</dbReference>
<accession>A0A1X7I6W6</accession>
<dbReference type="CDD" id="cd03398">
    <property type="entry name" value="PAP2_haloperoxidase"/>
    <property type="match status" value="1"/>
</dbReference>
<dbReference type="InterPro" id="IPR000326">
    <property type="entry name" value="PAP2/HPO"/>
</dbReference>
<protein>
    <submittedName>
        <fullName evidence="2">PAP2 superfamily protein</fullName>
    </submittedName>
</protein>
<sequence length="446" mass="50684">MRSTVIYFLVIFGFFFSCSQSDRPKTKVEAEDLHSLMQKVTDVTVHDIFSPPVASRVYVYSAISCYEVLALQDSTYSSLAGQINGLNPIPKPKNEKVNLRISALYANYLMSKKLIFSEEKMEEWLQEWKAELEERGLTDAEWDASLDYAKSVHQHILAWAGEDNYKETRTMSKHPLSDKQQHWEPTPPAYMAAIEPHWNEIRTFVLDSANQFVPQPPYDYSMEEGSPFYQQVMEVYNVVKNDLNEEKKAIASFWDCNPYVMNVTGHVMFATKKITPGGHWMGIAKIASILDGADLMKSSHAYTKTSIALADGFIACWDEKYRSNLIRPETVINRKIDNDWTPTLQTPPFPEYTSGHSVISTAAANALTDVYGDNFNFVDSTEVKFGLPSRAYSSFMEASQEAAISRLYGGIHYRRAIDEGIWQGQKIGDLIRSSIEFKKNNTVAKK</sequence>
<dbReference type="PROSITE" id="PS51257">
    <property type="entry name" value="PROKAR_LIPOPROTEIN"/>
    <property type="match status" value="1"/>
</dbReference>
<evidence type="ECO:0000259" key="1">
    <source>
        <dbReference type="Pfam" id="PF01569"/>
    </source>
</evidence>
<dbReference type="InterPro" id="IPR052559">
    <property type="entry name" value="V-haloperoxidase"/>
</dbReference>
<dbReference type="Gene3D" id="1.10.606.20">
    <property type="match status" value="1"/>
</dbReference>
<proteinExistence type="predicted"/>
<dbReference type="RefSeq" id="WP_085515251.1">
    <property type="nucleotide sequence ID" value="NZ_FXAW01000001.1"/>
</dbReference>
<evidence type="ECO:0000313" key="3">
    <source>
        <dbReference type="Proteomes" id="UP000193804"/>
    </source>
</evidence>
<gene>
    <name evidence="2" type="ORF">SAMN05661096_00232</name>
</gene>
<dbReference type="PANTHER" id="PTHR34599:SF1">
    <property type="entry name" value="PHOSPHATIDIC ACID PHOSPHATASE TYPE 2_HALOPEROXIDASE DOMAIN-CONTAINING PROTEIN"/>
    <property type="match status" value="1"/>
</dbReference>
<feature type="domain" description="Phosphatidic acid phosphatase type 2/haloperoxidase" evidence="1">
    <location>
        <begin position="320"/>
        <end position="424"/>
    </location>
</feature>
<dbReference type="Proteomes" id="UP000193804">
    <property type="component" value="Unassembled WGS sequence"/>
</dbReference>
<keyword evidence="3" id="KW-1185">Reference proteome</keyword>
<dbReference type="SUPFAM" id="SSF48317">
    <property type="entry name" value="Acid phosphatase/Vanadium-dependent haloperoxidase"/>
    <property type="match status" value="1"/>
</dbReference>